<organism evidence="4 5">
    <name type="scientific">Cobetia amphilecti</name>
    <dbReference type="NCBI Taxonomy" id="1055104"/>
    <lineage>
        <taxon>Bacteria</taxon>
        <taxon>Pseudomonadati</taxon>
        <taxon>Pseudomonadota</taxon>
        <taxon>Gammaproteobacteria</taxon>
        <taxon>Oceanospirillales</taxon>
        <taxon>Halomonadaceae</taxon>
        <taxon>Cobetia</taxon>
    </lineage>
</organism>
<dbReference type="SUPFAM" id="SSF53448">
    <property type="entry name" value="Nucleotide-diphospho-sugar transferases"/>
    <property type="match status" value="1"/>
</dbReference>
<dbReference type="AlphaFoldDB" id="A0AAP4TYD5"/>
<gene>
    <name evidence="4" type="ORF">Q4535_07905</name>
</gene>
<keyword evidence="3" id="KW-0479">Metal-binding</keyword>
<evidence type="ECO:0000313" key="4">
    <source>
        <dbReference type="EMBL" id="MDO6672044.1"/>
    </source>
</evidence>
<evidence type="ECO:0000256" key="3">
    <source>
        <dbReference type="ARBA" id="ARBA00022723"/>
    </source>
</evidence>
<name>A0AAP4TYD5_9GAMM</name>
<keyword evidence="1" id="KW-0328">Glycosyltransferase</keyword>
<dbReference type="GO" id="GO:0046872">
    <property type="term" value="F:metal ion binding"/>
    <property type="evidence" value="ECO:0007669"/>
    <property type="project" value="UniProtKB-KW"/>
</dbReference>
<dbReference type="Gene3D" id="3.90.550.10">
    <property type="entry name" value="Spore Coat Polysaccharide Biosynthesis Protein SpsA, Chain A"/>
    <property type="match status" value="1"/>
</dbReference>
<evidence type="ECO:0000256" key="1">
    <source>
        <dbReference type="ARBA" id="ARBA00022676"/>
    </source>
</evidence>
<dbReference type="EC" id="2.-.-.-" evidence="4"/>
<dbReference type="PANTHER" id="PTHR13778">
    <property type="entry name" value="GLYCOSYLTRANSFERASE 8 DOMAIN-CONTAINING PROTEIN"/>
    <property type="match status" value="1"/>
</dbReference>
<dbReference type="InterPro" id="IPR050748">
    <property type="entry name" value="Glycosyltrans_8_dom-fam"/>
</dbReference>
<dbReference type="Pfam" id="PF01501">
    <property type="entry name" value="Glyco_transf_8"/>
    <property type="match status" value="1"/>
</dbReference>
<accession>A0AAP4TYD5</accession>
<dbReference type="PANTHER" id="PTHR13778:SF47">
    <property type="entry name" value="LIPOPOLYSACCHARIDE 1,3-GALACTOSYLTRANSFERASE"/>
    <property type="match status" value="1"/>
</dbReference>
<dbReference type="GO" id="GO:0016757">
    <property type="term" value="F:glycosyltransferase activity"/>
    <property type="evidence" value="ECO:0007669"/>
    <property type="project" value="UniProtKB-KW"/>
</dbReference>
<protein>
    <submittedName>
        <fullName evidence="4">Glycosyltransferase family 8 protein</fullName>
        <ecNumber evidence="4">2.-.-.-</ecNumber>
    </submittedName>
</protein>
<comment type="caution">
    <text evidence="4">The sequence shown here is derived from an EMBL/GenBank/DDBJ whole genome shotgun (WGS) entry which is preliminary data.</text>
</comment>
<dbReference type="EMBL" id="JAUORK010000008">
    <property type="protein sequence ID" value="MDO6672044.1"/>
    <property type="molecule type" value="Genomic_DNA"/>
</dbReference>
<keyword evidence="2 4" id="KW-0808">Transferase</keyword>
<reference evidence="4" key="1">
    <citation type="submission" date="2023-07" db="EMBL/GenBank/DDBJ databases">
        <title>Genome content predicts the carbon catabolic preferences of heterotrophic bacteria.</title>
        <authorList>
            <person name="Gralka M."/>
        </authorList>
    </citation>
    <scope>NUCLEOTIDE SEQUENCE</scope>
    <source>
        <strain evidence="4">C2R13</strain>
    </source>
</reference>
<dbReference type="CDD" id="cd04194">
    <property type="entry name" value="GT8_A4GalT_like"/>
    <property type="match status" value="1"/>
</dbReference>
<proteinExistence type="predicted"/>
<dbReference type="Proteomes" id="UP001170481">
    <property type="component" value="Unassembled WGS sequence"/>
</dbReference>
<evidence type="ECO:0000256" key="2">
    <source>
        <dbReference type="ARBA" id="ARBA00022679"/>
    </source>
</evidence>
<dbReference type="RefSeq" id="WP_303593675.1">
    <property type="nucleotide sequence ID" value="NZ_JAUORK010000008.1"/>
</dbReference>
<evidence type="ECO:0000313" key="5">
    <source>
        <dbReference type="Proteomes" id="UP001170481"/>
    </source>
</evidence>
<dbReference type="InterPro" id="IPR029044">
    <property type="entry name" value="Nucleotide-diphossugar_trans"/>
</dbReference>
<dbReference type="InterPro" id="IPR002495">
    <property type="entry name" value="Glyco_trans_8"/>
</dbReference>
<sequence>MFNIFISCDENYAPHLATTIVSIISNCRTPEMLNFIIGDGGLSSLTTSRLNKMIKSKGAAVEYVYLDEEKFEGLEVKRYGLSIYFRLYLDEVISEDITDILCIDCDTVVVSDILQIKKHVTMDDYTIAAVENIGRSPYKSLGLQKGDYFNCGLMLINMNQWRKKNIGKKALSFLRKHPELCLYPEQSSLNKIIEGQWTKLPITWNAQRPAYKIIEKRLAEQHRPKHEFVESIQAPNVIHYMGKNSKPWDKHTLHPLRDVYFFYRAKTPWPLNTQKPKRNLYKSLKHCLSLQKIFLYHKRRNMSKPLIKAHSQR</sequence>